<accession>A0A7Z0WH01</accession>
<reference evidence="3 4" key="1">
    <citation type="submission" date="2016-12" db="EMBL/GenBank/DDBJ databases">
        <title>The draft genome sequence of Actinophytocola xinjiangensis.</title>
        <authorList>
            <person name="Wang W."/>
            <person name="Yuan L."/>
        </authorList>
    </citation>
    <scope>NUCLEOTIDE SEQUENCE [LARGE SCALE GENOMIC DNA]</scope>
    <source>
        <strain evidence="3 4">CGMCC 4.4663</strain>
    </source>
</reference>
<protein>
    <recommendedName>
        <fullName evidence="5">SHOCT domain-containing protein</fullName>
    </recommendedName>
</protein>
<dbReference type="Proteomes" id="UP000185696">
    <property type="component" value="Unassembled WGS sequence"/>
</dbReference>
<feature type="compositionally biased region" description="Low complexity" evidence="1">
    <location>
        <begin position="208"/>
        <end position="219"/>
    </location>
</feature>
<feature type="region of interest" description="Disordered" evidence="1">
    <location>
        <begin position="198"/>
        <end position="239"/>
    </location>
</feature>
<keyword evidence="4" id="KW-1185">Reference proteome</keyword>
<dbReference type="EMBL" id="MSIF01000022">
    <property type="protein sequence ID" value="OLF06332.1"/>
    <property type="molecule type" value="Genomic_DNA"/>
</dbReference>
<evidence type="ECO:0000256" key="1">
    <source>
        <dbReference type="SAM" id="MobiDB-lite"/>
    </source>
</evidence>
<gene>
    <name evidence="3" type="ORF">BLA60_32360</name>
</gene>
<evidence type="ECO:0008006" key="5">
    <source>
        <dbReference type="Google" id="ProtNLM"/>
    </source>
</evidence>
<evidence type="ECO:0000256" key="2">
    <source>
        <dbReference type="SAM" id="Phobius"/>
    </source>
</evidence>
<evidence type="ECO:0000313" key="4">
    <source>
        <dbReference type="Proteomes" id="UP000185696"/>
    </source>
</evidence>
<organism evidence="3 4">
    <name type="scientific">Actinophytocola xinjiangensis</name>
    <dbReference type="NCBI Taxonomy" id="485602"/>
    <lineage>
        <taxon>Bacteria</taxon>
        <taxon>Bacillati</taxon>
        <taxon>Actinomycetota</taxon>
        <taxon>Actinomycetes</taxon>
        <taxon>Pseudonocardiales</taxon>
        <taxon>Pseudonocardiaceae</taxon>
    </lineage>
</organism>
<proteinExistence type="predicted"/>
<keyword evidence="2" id="KW-1133">Transmembrane helix</keyword>
<evidence type="ECO:0000313" key="3">
    <source>
        <dbReference type="EMBL" id="OLF06332.1"/>
    </source>
</evidence>
<feature type="compositionally biased region" description="Low complexity" evidence="1">
    <location>
        <begin position="52"/>
        <end position="75"/>
    </location>
</feature>
<feature type="region of interest" description="Disordered" evidence="1">
    <location>
        <begin position="33"/>
        <end position="75"/>
    </location>
</feature>
<keyword evidence="2" id="KW-0812">Transmembrane</keyword>
<keyword evidence="2" id="KW-0472">Membrane</keyword>
<dbReference type="AlphaFoldDB" id="A0A7Z0WH01"/>
<name>A0A7Z0WH01_9PSEU</name>
<comment type="caution">
    <text evidence="3">The sequence shown here is derived from an EMBL/GenBank/DDBJ whole genome shotgun (WGS) entry which is preliminary data.</text>
</comment>
<feature type="transmembrane region" description="Helical" evidence="2">
    <location>
        <begin position="173"/>
        <end position="191"/>
    </location>
</feature>
<sequence>MTWQDSLRQLDARLAKGEIGAAEYRKARDEILAEASSGSPNPGRGAREDLWAAANPATNGASGTAAADTAAAADDASAAETTLVVTVDATAQAAPEPEANTSVVTKEDETTQVVSADQIPPAPPVQQGPQGPLPPMPVGPPGVRPTPYRAAPIQGQEVFTQNNSGGGSTALRFLVPLLVLALVGGGVWWFVLRGDEGGGDTAGPPPQTTTEQQPATTGTDEIDGKMPELPGRANENNGTMSLDKARELKLFTKPYGAMLADNGSSEVVYRGSVRPGYGYLVVASPIPPANGADGVAVLAREHLQRAGFTPAQEVSPDDPPVITRQDDQFRTFIAVYNSGDVWVQLNVSTQPDGNEQQLRDEFQKILTELTERLPAD</sequence>
<dbReference type="RefSeq" id="WP_075136834.1">
    <property type="nucleotide sequence ID" value="NZ_MSIF01000022.1"/>
</dbReference>
<dbReference type="OrthoDB" id="3610689at2"/>